<feature type="domain" description="CAAX prenyl protease 2/Lysostaphin resistance protein A-like" evidence="2">
    <location>
        <begin position="121"/>
        <end position="225"/>
    </location>
</feature>
<dbReference type="InterPro" id="IPR003675">
    <property type="entry name" value="Rce1/LyrA-like_dom"/>
</dbReference>
<feature type="transmembrane region" description="Helical" evidence="1">
    <location>
        <begin position="184"/>
        <end position="207"/>
    </location>
</feature>
<dbReference type="Proteomes" id="UP000439022">
    <property type="component" value="Unassembled WGS sequence"/>
</dbReference>
<keyword evidence="3" id="KW-0482">Metalloprotease</keyword>
<evidence type="ECO:0000256" key="1">
    <source>
        <dbReference type="SAM" id="Phobius"/>
    </source>
</evidence>
<dbReference type="GO" id="GO:0080120">
    <property type="term" value="P:CAAX-box protein maturation"/>
    <property type="evidence" value="ECO:0007669"/>
    <property type="project" value="UniProtKB-ARBA"/>
</dbReference>
<sequence>MVSADWIRRHRIAAFFLLAYAISWSIEGAVKLAGMEPSWTTWFFEGFLSPLSPVVAAALVLSASGESVRGWLRDILKFRVHPKWYALAIGIPFVITYASGIASWALGGPVDWASFEFDPISIVIGIVLGTLIGGGQEELGWRGFAQPELQERYGAFRAAVVLGILWGGWHLPQFVFPGGMRADWPLALTVSYFVGIVAFSILLAWIYNGSGGSAFLAMLMHGTDNSTQGRVPLDVDLVIVGDVVNWESLVSMYVSHAVITWAVVAIVVAVVGIHLSSGRVEPKHTSGQFED</sequence>
<protein>
    <submittedName>
        <fullName evidence="3">CPBP family intramembrane metalloprotease</fullName>
    </submittedName>
</protein>
<dbReference type="InterPro" id="IPR042150">
    <property type="entry name" value="MmRce1-like"/>
</dbReference>
<evidence type="ECO:0000259" key="2">
    <source>
        <dbReference type="Pfam" id="PF02517"/>
    </source>
</evidence>
<name>A0A6A8GN06_9EURY</name>
<keyword evidence="1" id="KW-0812">Transmembrane</keyword>
<accession>A0A6A8GN06</accession>
<feature type="transmembrane region" description="Helical" evidence="1">
    <location>
        <begin position="12"/>
        <end position="30"/>
    </location>
</feature>
<dbReference type="Pfam" id="PF02517">
    <property type="entry name" value="Rce1-like"/>
    <property type="match status" value="1"/>
</dbReference>
<keyword evidence="1" id="KW-0472">Membrane</keyword>
<dbReference type="GO" id="GO:0006508">
    <property type="term" value="P:proteolysis"/>
    <property type="evidence" value="ECO:0007669"/>
    <property type="project" value="UniProtKB-KW"/>
</dbReference>
<dbReference type="GO" id="GO:0008237">
    <property type="term" value="F:metallopeptidase activity"/>
    <property type="evidence" value="ECO:0007669"/>
    <property type="project" value="UniProtKB-KW"/>
</dbReference>
<dbReference type="AlphaFoldDB" id="A0A6A8GN06"/>
<comment type="caution">
    <text evidence="3">The sequence shown here is derived from an EMBL/GenBank/DDBJ whole genome shotgun (WGS) entry which is preliminary data.</text>
</comment>
<feature type="transmembrane region" description="Helical" evidence="1">
    <location>
        <begin position="84"/>
        <end position="106"/>
    </location>
</feature>
<dbReference type="PANTHER" id="PTHR35797">
    <property type="entry name" value="PROTEASE-RELATED"/>
    <property type="match status" value="1"/>
</dbReference>
<feature type="transmembrane region" description="Helical" evidence="1">
    <location>
        <begin position="253"/>
        <end position="275"/>
    </location>
</feature>
<dbReference type="GO" id="GO:0004175">
    <property type="term" value="F:endopeptidase activity"/>
    <property type="evidence" value="ECO:0007669"/>
    <property type="project" value="UniProtKB-ARBA"/>
</dbReference>
<feature type="transmembrane region" description="Helical" evidence="1">
    <location>
        <begin position="154"/>
        <end position="172"/>
    </location>
</feature>
<keyword evidence="3" id="KW-0645">Protease</keyword>
<feature type="transmembrane region" description="Helical" evidence="1">
    <location>
        <begin position="42"/>
        <end position="63"/>
    </location>
</feature>
<evidence type="ECO:0000313" key="3">
    <source>
        <dbReference type="EMBL" id="MRX23757.1"/>
    </source>
</evidence>
<evidence type="ECO:0000313" key="4">
    <source>
        <dbReference type="Proteomes" id="UP000439022"/>
    </source>
</evidence>
<proteinExistence type="predicted"/>
<dbReference type="PANTHER" id="PTHR35797:SF1">
    <property type="entry name" value="PROTEASE"/>
    <property type="match status" value="1"/>
</dbReference>
<dbReference type="EMBL" id="WKJO01000003">
    <property type="protein sequence ID" value="MRX23757.1"/>
    <property type="molecule type" value="Genomic_DNA"/>
</dbReference>
<gene>
    <name evidence="3" type="ORF">GJR96_17585</name>
</gene>
<reference evidence="3 4" key="1">
    <citation type="submission" date="2019-11" db="EMBL/GenBank/DDBJ databases">
        <title>Whole genome sequence of Haloferax sp. MBLA0076.</title>
        <authorList>
            <person name="Seo M.-J."/>
            <person name="Cho E.-S."/>
        </authorList>
    </citation>
    <scope>NUCLEOTIDE SEQUENCE [LARGE SCALE GENOMIC DNA]</scope>
    <source>
        <strain evidence="3 4">MBLA0076</strain>
    </source>
</reference>
<dbReference type="RefSeq" id="WP_151164819.1">
    <property type="nucleotide sequence ID" value="NZ_WKJO01000003.1"/>
</dbReference>
<feature type="transmembrane region" description="Helical" evidence="1">
    <location>
        <begin position="112"/>
        <end position="133"/>
    </location>
</feature>
<keyword evidence="3" id="KW-0378">Hydrolase</keyword>
<organism evidence="3 4">
    <name type="scientific">Haloferax litoreum</name>
    <dbReference type="NCBI Taxonomy" id="2666140"/>
    <lineage>
        <taxon>Archaea</taxon>
        <taxon>Methanobacteriati</taxon>
        <taxon>Methanobacteriota</taxon>
        <taxon>Stenosarchaea group</taxon>
        <taxon>Halobacteria</taxon>
        <taxon>Halobacteriales</taxon>
        <taxon>Haloferacaceae</taxon>
        <taxon>Haloferax</taxon>
    </lineage>
</organism>
<keyword evidence="4" id="KW-1185">Reference proteome</keyword>
<keyword evidence="1" id="KW-1133">Transmembrane helix</keyword>